<dbReference type="PANTHER" id="PTHR33619:SF3">
    <property type="entry name" value="POLYSACCHARIDE EXPORT PROTEIN GFCE-RELATED"/>
    <property type="match status" value="1"/>
</dbReference>
<evidence type="ECO:0000259" key="4">
    <source>
        <dbReference type="Pfam" id="PF02563"/>
    </source>
</evidence>
<dbReference type="InterPro" id="IPR019554">
    <property type="entry name" value="Soluble_ligand-bd"/>
</dbReference>
<dbReference type="Pfam" id="PF02563">
    <property type="entry name" value="Poly_export"/>
    <property type="match status" value="1"/>
</dbReference>
<comment type="caution">
    <text evidence="6">The sequence shown here is derived from an EMBL/GenBank/DDBJ whole genome shotgun (WGS) entry which is preliminary data.</text>
</comment>
<dbReference type="InterPro" id="IPR049712">
    <property type="entry name" value="Poly_export"/>
</dbReference>
<feature type="region of interest" description="Disordered" evidence="2">
    <location>
        <begin position="28"/>
        <end position="53"/>
    </location>
</feature>
<feature type="compositionally biased region" description="Polar residues" evidence="2">
    <location>
        <begin position="28"/>
        <end position="51"/>
    </location>
</feature>
<evidence type="ECO:0000256" key="3">
    <source>
        <dbReference type="SAM" id="SignalP"/>
    </source>
</evidence>
<feature type="domain" description="Polysaccharide export protein N-terminal" evidence="4">
    <location>
        <begin position="60"/>
        <end position="133"/>
    </location>
</feature>
<dbReference type="EMBL" id="JADDIV010000005">
    <property type="protein sequence ID" value="MBE7369421.1"/>
    <property type="molecule type" value="Genomic_DNA"/>
</dbReference>
<gene>
    <name evidence="6" type="ORF">IM787_17785</name>
</gene>
<evidence type="ECO:0000313" key="7">
    <source>
        <dbReference type="Proteomes" id="UP000806285"/>
    </source>
</evidence>
<organism evidence="6 7">
    <name type="scientific">Ramlibacter pallidus</name>
    <dbReference type="NCBI Taxonomy" id="2780087"/>
    <lineage>
        <taxon>Bacteria</taxon>
        <taxon>Pseudomonadati</taxon>
        <taxon>Pseudomonadota</taxon>
        <taxon>Betaproteobacteria</taxon>
        <taxon>Burkholderiales</taxon>
        <taxon>Comamonadaceae</taxon>
        <taxon>Ramlibacter</taxon>
    </lineage>
</organism>
<keyword evidence="7" id="KW-1185">Reference proteome</keyword>
<dbReference type="PANTHER" id="PTHR33619">
    <property type="entry name" value="POLYSACCHARIDE EXPORT PROTEIN GFCE-RELATED"/>
    <property type="match status" value="1"/>
</dbReference>
<reference evidence="6 7" key="1">
    <citation type="submission" date="2020-10" db="EMBL/GenBank/DDBJ databases">
        <title>Ramlibacter sp. HM2 16S ribosomal RNA gene Genome sequencing and assembly.</title>
        <authorList>
            <person name="Kang M."/>
        </authorList>
    </citation>
    <scope>NUCLEOTIDE SEQUENCE [LARGE SCALE GENOMIC DNA]</scope>
    <source>
        <strain evidence="6 7">HM2</strain>
    </source>
</reference>
<dbReference type="RefSeq" id="WP_193678050.1">
    <property type="nucleotide sequence ID" value="NZ_JADDIV010000005.1"/>
</dbReference>
<feature type="domain" description="Soluble ligand binding" evidence="5">
    <location>
        <begin position="141"/>
        <end position="188"/>
    </location>
</feature>
<evidence type="ECO:0000256" key="2">
    <source>
        <dbReference type="SAM" id="MobiDB-lite"/>
    </source>
</evidence>
<feature type="chain" id="PRO_5046462761" evidence="3">
    <location>
        <begin position="20"/>
        <end position="248"/>
    </location>
</feature>
<dbReference type="Pfam" id="PF10531">
    <property type="entry name" value="SLBB"/>
    <property type="match status" value="1"/>
</dbReference>
<keyword evidence="1 3" id="KW-0732">Signal</keyword>
<evidence type="ECO:0000256" key="1">
    <source>
        <dbReference type="ARBA" id="ARBA00022729"/>
    </source>
</evidence>
<dbReference type="Gene3D" id="3.10.560.10">
    <property type="entry name" value="Outer membrane lipoprotein wza domain like"/>
    <property type="match status" value="1"/>
</dbReference>
<protein>
    <submittedName>
        <fullName evidence="6">Polysaccharide export protein</fullName>
    </submittedName>
</protein>
<name>A0ABR9S7I9_9BURK</name>
<proteinExistence type="predicted"/>
<dbReference type="InterPro" id="IPR003715">
    <property type="entry name" value="Poly_export_N"/>
</dbReference>
<evidence type="ECO:0000259" key="5">
    <source>
        <dbReference type="Pfam" id="PF10531"/>
    </source>
</evidence>
<dbReference type="Proteomes" id="UP000806285">
    <property type="component" value="Unassembled WGS sequence"/>
</dbReference>
<feature type="signal peptide" evidence="3">
    <location>
        <begin position="1"/>
        <end position="19"/>
    </location>
</feature>
<sequence>MIRQALAAAALLFCTAGFAQQPTTLGNAASSATAQGNGTFRPASSESSAGQQPVPVMGLDKEYRVGANDLLDVEVLNLESGKRTVRVNAAGFVTLPLVGPVAVAGLTQQQVEQHVASLYGAKYLQDPQVSVFIREFTTERITIDGAVTKPGIYPLVGQMTLLRALALAGGFGQIANSTEVKVFRQGDKGERQVATFDVDRIRAGKDEDPSVRGGDLIVVQRDPTRALLKDSVFRDIVDSINPFSVFGR</sequence>
<evidence type="ECO:0000313" key="6">
    <source>
        <dbReference type="EMBL" id="MBE7369421.1"/>
    </source>
</evidence>
<accession>A0ABR9S7I9</accession>